<proteinExistence type="predicted"/>
<dbReference type="AlphaFoldDB" id="A0A4C1VFH9"/>
<protein>
    <submittedName>
        <fullName evidence="2">Probable RNA-directed DNA polymerase from transposon X-element</fullName>
    </submittedName>
</protein>
<sequence>MTYASFVFAHAAPNRLEKLQTLENKFYRSATNAHWCGKNSVLHRDLDIPTIAKCMKDASERFFSIAKFHSNPLLTAAGSYEAPPPYHFIRRPRNVLTDPPDNFTTEVERLREINKQNDD</sequence>
<evidence type="ECO:0000256" key="1">
    <source>
        <dbReference type="SAM" id="MobiDB-lite"/>
    </source>
</evidence>
<name>A0A4C1VFH9_EUMVA</name>
<keyword evidence="2" id="KW-0548">Nucleotidyltransferase</keyword>
<evidence type="ECO:0000313" key="3">
    <source>
        <dbReference type="Proteomes" id="UP000299102"/>
    </source>
</evidence>
<dbReference type="Proteomes" id="UP000299102">
    <property type="component" value="Unassembled WGS sequence"/>
</dbReference>
<keyword evidence="2" id="KW-0695">RNA-directed DNA polymerase</keyword>
<reference evidence="2 3" key="1">
    <citation type="journal article" date="2019" name="Commun. Biol.">
        <title>The bagworm genome reveals a unique fibroin gene that provides high tensile strength.</title>
        <authorList>
            <person name="Kono N."/>
            <person name="Nakamura H."/>
            <person name="Ohtoshi R."/>
            <person name="Tomita M."/>
            <person name="Numata K."/>
            <person name="Arakawa K."/>
        </authorList>
    </citation>
    <scope>NUCLEOTIDE SEQUENCE [LARGE SCALE GENOMIC DNA]</scope>
</reference>
<accession>A0A4C1VFH9</accession>
<evidence type="ECO:0000313" key="2">
    <source>
        <dbReference type="EMBL" id="GBP37383.1"/>
    </source>
</evidence>
<dbReference type="GO" id="GO:0003964">
    <property type="term" value="F:RNA-directed DNA polymerase activity"/>
    <property type="evidence" value="ECO:0007669"/>
    <property type="project" value="UniProtKB-KW"/>
</dbReference>
<keyword evidence="3" id="KW-1185">Reference proteome</keyword>
<feature type="region of interest" description="Disordered" evidence="1">
    <location>
        <begin position="99"/>
        <end position="119"/>
    </location>
</feature>
<keyword evidence="2" id="KW-0808">Transferase</keyword>
<dbReference type="OrthoDB" id="10050074at2759"/>
<gene>
    <name evidence="2" type="ORF">EVAR_22845_1</name>
</gene>
<feature type="compositionally biased region" description="Basic and acidic residues" evidence="1">
    <location>
        <begin position="106"/>
        <end position="119"/>
    </location>
</feature>
<comment type="caution">
    <text evidence="2">The sequence shown here is derived from an EMBL/GenBank/DDBJ whole genome shotgun (WGS) entry which is preliminary data.</text>
</comment>
<organism evidence="2 3">
    <name type="scientific">Eumeta variegata</name>
    <name type="common">Bagworm moth</name>
    <name type="synonym">Eumeta japonica</name>
    <dbReference type="NCBI Taxonomy" id="151549"/>
    <lineage>
        <taxon>Eukaryota</taxon>
        <taxon>Metazoa</taxon>
        <taxon>Ecdysozoa</taxon>
        <taxon>Arthropoda</taxon>
        <taxon>Hexapoda</taxon>
        <taxon>Insecta</taxon>
        <taxon>Pterygota</taxon>
        <taxon>Neoptera</taxon>
        <taxon>Endopterygota</taxon>
        <taxon>Lepidoptera</taxon>
        <taxon>Glossata</taxon>
        <taxon>Ditrysia</taxon>
        <taxon>Tineoidea</taxon>
        <taxon>Psychidae</taxon>
        <taxon>Oiketicinae</taxon>
        <taxon>Eumeta</taxon>
    </lineage>
</organism>
<dbReference type="EMBL" id="BGZK01000332">
    <property type="protein sequence ID" value="GBP37383.1"/>
    <property type="molecule type" value="Genomic_DNA"/>
</dbReference>